<dbReference type="Gene3D" id="3.10.560.10">
    <property type="entry name" value="Outer membrane lipoprotein wza domain like"/>
    <property type="match status" value="1"/>
</dbReference>
<keyword evidence="1" id="KW-0472">Membrane</keyword>
<dbReference type="GO" id="GO:0006281">
    <property type="term" value="P:DNA repair"/>
    <property type="evidence" value="ECO:0007669"/>
    <property type="project" value="InterPro"/>
</dbReference>
<dbReference type="Pfam" id="PF12836">
    <property type="entry name" value="HHH_3"/>
    <property type="match status" value="1"/>
</dbReference>
<feature type="domain" description="Helix-hairpin-helix DNA-binding motif class 1" evidence="2">
    <location>
        <begin position="180"/>
        <end position="199"/>
    </location>
</feature>
<dbReference type="PATRIC" id="fig|1423777.3.peg.1822"/>
<dbReference type="GO" id="GO:0015628">
    <property type="term" value="P:protein secretion by the type II secretion system"/>
    <property type="evidence" value="ECO:0007669"/>
    <property type="project" value="TreeGrafter"/>
</dbReference>
<dbReference type="PANTHER" id="PTHR21180">
    <property type="entry name" value="ENDONUCLEASE/EXONUCLEASE/PHOSPHATASE FAMILY DOMAIN-CONTAINING PROTEIN 1"/>
    <property type="match status" value="1"/>
</dbReference>
<comment type="caution">
    <text evidence="3">The sequence shown here is derived from an EMBL/GenBank/DDBJ whole genome shotgun (WGS) entry which is preliminary data.</text>
</comment>
<dbReference type="AlphaFoldDB" id="A0A0R1MJH5"/>
<name>A0A0R1MJH5_9LACO</name>
<protein>
    <submittedName>
        <fullName evidence="3">ComE operon protein 1</fullName>
    </submittedName>
</protein>
<dbReference type="PANTHER" id="PTHR21180:SF32">
    <property type="entry name" value="ENDONUCLEASE_EXONUCLEASE_PHOSPHATASE FAMILY DOMAIN-CONTAINING PROTEIN 1"/>
    <property type="match status" value="1"/>
</dbReference>
<evidence type="ECO:0000256" key="1">
    <source>
        <dbReference type="SAM" id="Phobius"/>
    </source>
</evidence>
<dbReference type="STRING" id="1423777.FD46_GL001768"/>
<dbReference type="Pfam" id="PF10531">
    <property type="entry name" value="SLBB"/>
    <property type="match status" value="1"/>
</dbReference>
<reference evidence="3 4" key="1">
    <citation type="journal article" date="2015" name="Genome Announc.">
        <title>Expanding the biotechnology potential of lactobacilli through comparative genomics of 213 strains and associated genera.</title>
        <authorList>
            <person name="Sun Z."/>
            <person name="Harris H.M."/>
            <person name="McCann A."/>
            <person name="Guo C."/>
            <person name="Argimon S."/>
            <person name="Zhang W."/>
            <person name="Yang X."/>
            <person name="Jeffery I.B."/>
            <person name="Cooney J.C."/>
            <person name="Kagawa T.F."/>
            <person name="Liu W."/>
            <person name="Song Y."/>
            <person name="Salvetti E."/>
            <person name="Wrobel A."/>
            <person name="Rasinkangas P."/>
            <person name="Parkhill J."/>
            <person name="Rea M.C."/>
            <person name="O'Sullivan O."/>
            <person name="Ritari J."/>
            <person name="Douillard F.P."/>
            <person name="Paul Ross R."/>
            <person name="Yang R."/>
            <person name="Briner A.E."/>
            <person name="Felis G.E."/>
            <person name="de Vos W.M."/>
            <person name="Barrangou R."/>
            <person name="Klaenhammer T.R."/>
            <person name="Caufield P.W."/>
            <person name="Cui Y."/>
            <person name="Zhang H."/>
            <person name="O'Toole P.W."/>
        </authorList>
    </citation>
    <scope>NUCLEOTIDE SEQUENCE [LARGE SCALE GENOMIC DNA]</scope>
    <source>
        <strain evidence="3 4">DSM 19972</strain>
    </source>
</reference>
<evidence type="ECO:0000259" key="2">
    <source>
        <dbReference type="SMART" id="SM00278"/>
    </source>
</evidence>
<dbReference type="InterPro" id="IPR010994">
    <property type="entry name" value="RuvA_2-like"/>
</dbReference>
<dbReference type="InterPro" id="IPR004509">
    <property type="entry name" value="Competence_ComEA_HhH"/>
</dbReference>
<proteinExistence type="predicted"/>
<sequence>MDWLRDFWEEHRTLCIIIIGIIAGAVFIGANLFKQTAGSKETQLVSATSSSLNSKKVSYKNDKEQQNNSAASKKLFYVDIKGAVKKPGVYRVKTGMRVDDAVKAAGGFEELADQNQVNLALKLNDQQIIYIPYRGEFSNKLTTTVEASENSSVQVQAKGEDTGPSQDSNSQIDLNAAKKEDLLKIPGIGEKKAEQILAYRTEHGNFKQLDELKSISGIGEKSFEKLKAYLKVES</sequence>
<feature type="domain" description="Helix-hairpin-helix DNA-binding motif class 1" evidence="2">
    <location>
        <begin position="210"/>
        <end position="229"/>
    </location>
</feature>
<dbReference type="InterPro" id="IPR019554">
    <property type="entry name" value="Soluble_ligand-bd"/>
</dbReference>
<dbReference type="InterPro" id="IPR003583">
    <property type="entry name" value="Hlx-hairpin-Hlx_DNA-bd_motif"/>
</dbReference>
<dbReference type="GO" id="GO:0003677">
    <property type="term" value="F:DNA binding"/>
    <property type="evidence" value="ECO:0007669"/>
    <property type="project" value="InterPro"/>
</dbReference>
<dbReference type="EMBL" id="AZEH01000039">
    <property type="protein sequence ID" value="KRL04635.1"/>
    <property type="molecule type" value="Genomic_DNA"/>
</dbReference>
<keyword evidence="4" id="KW-1185">Reference proteome</keyword>
<dbReference type="GO" id="GO:0015627">
    <property type="term" value="C:type II protein secretion system complex"/>
    <property type="evidence" value="ECO:0007669"/>
    <property type="project" value="TreeGrafter"/>
</dbReference>
<keyword evidence="1" id="KW-0812">Transmembrane</keyword>
<feature type="transmembrane region" description="Helical" evidence="1">
    <location>
        <begin position="12"/>
        <end position="33"/>
    </location>
</feature>
<dbReference type="NCBIfam" id="TIGR00426">
    <property type="entry name" value="competence protein ComEA helix-hairpin-helix repeat region"/>
    <property type="match status" value="1"/>
</dbReference>
<dbReference type="InterPro" id="IPR051675">
    <property type="entry name" value="Endo/Exo/Phosphatase_dom_1"/>
</dbReference>
<dbReference type="OrthoDB" id="9790239at2"/>
<dbReference type="SMART" id="SM00278">
    <property type="entry name" value="HhH1"/>
    <property type="match status" value="2"/>
</dbReference>
<keyword evidence="1" id="KW-1133">Transmembrane helix</keyword>
<evidence type="ECO:0000313" key="4">
    <source>
        <dbReference type="Proteomes" id="UP000051686"/>
    </source>
</evidence>
<dbReference type="SUPFAM" id="SSF47781">
    <property type="entry name" value="RuvA domain 2-like"/>
    <property type="match status" value="1"/>
</dbReference>
<accession>A0A0R1MJH5</accession>
<dbReference type="RefSeq" id="WP_057896591.1">
    <property type="nucleotide sequence ID" value="NZ_AZEH01000039.1"/>
</dbReference>
<dbReference type="Gene3D" id="1.10.150.310">
    <property type="entry name" value="Tex RuvX-like domain-like"/>
    <property type="match status" value="1"/>
</dbReference>
<evidence type="ECO:0000313" key="3">
    <source>
        <dbReference type="EMBL" id="KRL04635.1"/>
    </source>
</evidence>
<dbReference type="Proteomes" id="UP000051686">
    <property type="component" value="Unassembled WGS sequence"/>
</dbReference>
<organism evidence="3 4">
    <name type="scientific">Liquorilactobacillus oeni DSM 19972</name>
    <dbReference type="NCBI Taxonomy" id="1423777"/>
    <lineage>
        <taxon>Bacteria</taxon>
        <taxon>Bacillati</taxon>
        <taxon>Bacillota</taxon>
        <taxon>Bacilli</taxon>
        <taxon>Lactobacillales</taxon>
        <taxon>Lactobacillaceae</taxon>
        <taxon>Liquorilactobacillus</taxon>
    </lineage>
</organism>
<gene>
    <name evidence="3" type="ORF">FD46_GL001768</name>
</gene>